<protein>
    <submittedName>
        <fullName evidence="1">Phosphonate metabolism protein</fullName>
    </submittedName>
</protein>
<dbReference type="OrthoDB" id="4954742at2"/>
<evidence type="ECO:0000313" key="1">
    <source>
        <dbReference type="EMBL" id="PJG52001.1"/>
    </source>
</evidence>
<reference evidence="1 2" key="1">
    <citation type="submission" date="2017-11" db="EMBL/GenBank/DDBJ databases">
        <title>Bradyrhizobium forestalis sp. nov., an efficient nitrogen-fixing bacterium isolated from nodules of forest legume species in the Amazon.</title>
        <authorList>
            <person name="Costa E.M."/>
            <person name="Guimaraes A."/>
            <person name="Carvalho T.S."/>
            <person name="Rodrigues T.L."/>
            <person name="Ribeiro P.R.A."/>
            <person name="Lebbe L."/>
            <person name="Willems A."/>
            <person name="Moreira F.M.S."/>
        </authorList>
    </citation>
    <scope>NUCLEOTIDE SEQUENCE [LARGE SCALE GENOMIC DNA]</scope>
    <source>
        <strain evidence="1 2">INPA54B</strain>
    </source>
</reference>
<dbReference type="Pfam" id="PF06299">
    <property type="entry name" value="DUF1045"/>
    <property type="match status" value="1"/>
</dbReference>
<accession>A0A2M8R2F4</accession>
<dbReference type="AlphaFoldDB" id="A0A2M8R2F4"/>
<proteinExistence type="predicted"/>
<comment type="caution">
    <text evidence="1">The sequence shown here is derived from an EMBL/GenBank/DDBJ whole genome shotgun (WGS) entry which is preliminary data.</text>
</comment>
<organism evidence="1 2">
    <name type="scientific">Bradyrhizobium forestalis</name>
    <dbReference type="NCBI Taxonomy" id="1419263"/>
    <lineage>
        <taxon>Bacteria</taxon>
        <taxon>Pseudomonadati</taxon>
        <taxon>Pseudomonadota</taxon>
        <taxon>Alphaproteobacteria</taxon>
        <taxon>Hyphomicrobiales</taxon>
        <taxon>Nitrobacteraceae</taxon>
        <taxon>Bradyrhizobium</taxon>
    </lineage>
</organism>
<keyword evidence="2" id="KW-1185">Reference proteome</keyword>
<sequence>MTGFPRYAIYFAAGSNSALSRFGAALLGYDAYTGDEVPFPREALQIAADWRDVSADPRKYGFHATLKAPMALASGNTETELVAACAAFAGKTRPIPVIRPVVDVISGFIAVIPAEPVGALQELAADCVRDFDCFRAELTAEDRARRRPEKLSERQREYLDRWGYPYVMEEFRFHMTLTGRLDAERRGPILQMLRARFAALRLDTLAIDRLALFKQDDAKVRFRIVGEWALARADLSASSPD</sequence>
<dbReference type="InterPro" id="IPR009389">
    <property type="entry name" value="DUF1045"/>
</dbReference>
<dbReference type="Gene3D" id="3.90.1140.10">
    <property type="entry name" value="Cyclic phosphodiesterase"/>
    <property type="match status" value="1"/>
</dbReference>
<dbReference type="EMBL" id="PGVG01000029">
    <property type="protein sequence ID" value="PJG52001.1"/>
    <property type="molecule type" value="Genomic_DNA"/>
</dbReference>
<dbReference type="NCBIfam" id="TIGR03223">
    <property type="entry name" value="Phn_opern_protn"/>
    <property type="match status" value="1"/>
</dbReference>
<gene>
    <name evidence="1" type="ORF">CVM73_27890</name>
</gene>
<dbReference type="Proteomes" id="UP000231194">
    <property type="component" value="Unassembled WGS sequence"/>
</dbReference>
<dbReference type="RefSeq" id="WP_100234985.1">
    <property type="nucleotide sequence ID" value="NZ_PGVG01000029.1"/>
</dbReference>
<evidence type="ECO:0000313" key="2">
    <source>
        <dbReference type="Proteomes" id="UP000231194"/>
    </source>
</evidence>
<name>A0A2M8R2F4_9BRAD</name>
<dbReference type="PIRSF" id="PIRSF033328">
    <property type="entry name" value="Phest_Mll4975"/>
    <property type="match status" value="1"/>
</dbReference>